<dbReference type="RefSeq" id="XP_031416213.1">
    <property type="nucleotide sequence ID" value="XM_031560353.2"/>
</dbReference>
<dbReference type="GO" id="GO:0005525">
    <property type="term" value="F:GTP binding"/>
    <property type="evidence" value="ECO:0007669"/>
    <property type="project" value="UniProtKB-KW"/>
</dbReference>
<sequence>MSFSQGSAMSLSDSPELRLILIGEKEAGKSAAGNAILGKKAFDAVGMRTRASLQNQAVVRGQLLTLVDTPGWEWFSLRGTPASSSAVRREMVAGSAELCQPGAHGLLLVVPLAYSFGERERQAAEEHVEMFGQRAWCHTLVLFTIFDRRRLRDSSLEEEVEDNDELQALVDKCGGRYHAMYGKPRRGEDLVGELLGKIQGMVEGKRWSTAPQSGDPAGGQEDGRGGGAEGRGGEDGEREGAEEDEGVTEAARGGGRC</sequence>
<gene>
    <name evidence="7" type="primary">LOC116218477</name>
</gene>
<evidence type="ECO:0000313" key="7">
    <source>
        <dbReference type="RefSeq" id="XP_031416213.1"/>
    </source>
</evidence>
<accession>A0A6P8EJM0</accession>
<evidence type="ECO:0000313" key="6">
    <source>
        <dbReference type="Proteomes" id="UP000515152"/>
    </source>
</evidence>
<keyword evidence="6" id="KW-1185">Reference proteome</keyword>
<dbReference type="SUPFAM" id="SSF52540">
    <property type="entry name" value="P-loop containing nucleoside triphosphate hydrolases"/>
    <property type="match status" value="1"/>
</dbReference>
<dbReference type="Pfam" id="PF04548">
    <property type="entry name" value="AIG1"/>
    <property type="match status" value="1"/>
</dbReference>
<feature type="domain" description="AIG1-type G" evidence="5">
    <location>
        <begin position="14"/>
        <end position="221"/>
    </location>
</feature>
<dbReference type="OrthoDB" id="8964039at2759"/>
<evidence type="ECO:0000256" key="4">
    <source>
        <dbReference type="SAM" id="MobiDB-lite"/>
    </source>
</evidence>
<evidence type="ECO:0000256" key="1">
    <source>
        <dbReference type="ARBA" id="ARBA00008535"/>
    </source>
</evidence>
<proteinExistence type="inferred from homology"/>
<protein>
    <submittedName>
        <fullName evidence="7">GTPase IMAP family member 8</fullName>
    </submittedName>
</protein>
<evidence type="ECO:0000256" key="2">
    <source>
        <dbReference type="ARBA" id="ARBA00022741"/>
    </source>
</evidence>
<reference evidence="7" key="1">
    <citation type="submission" date="2025-08" db="UniProtKB">
        <authorList>
            <consortium name="RefSeq"/>
        </authorList>
    </citation>
    <scope>IDENTIFICATION</scope>
</reference>
<name>A0A6P8EJM0_CLUHA</name>
<dbReference type="AlphaFoldDB" id="A0A6P8EJM0"/>
<organism evidence="6 7">
    <name type="scientific">Clupea harengus</name>
    <name type="common">Atlantic herring</name>
    <dbReference type="NCBI Taxonomy" id="7950"/>
    <lineage>
        <taxon>Eukaryota</taxon>
        <taxon>Metazoa</taxon>
        <taxon>Chordata</taxon>
        <taxon>Craniata</taxon>
        <taxon>Vertebrata</taxon>
        <taxon>Euteleostomi</taxon>
        <taxon>Actinopterygii</taxon>
        <taxon>Neopterygii</taxon>
        <taxon>Teleostei</taxon>
        <taxon>Clupei</taxon>
        <taxon>Clupeiformes</taxon>
        <taxon>Clupeoidei</taxon>
        <taxon>Clupeidae</taxon>
        <taxon>Clupea</taxon>
    </lineage>
</organism>
<dbReference type="GeneID" id="116218477"/>
<dbReference type="Proteomes" id="UP000515152">
    <property type="component" value="Chromosome 1"/>
</dbReference>
<dbReference type="PANTHER" id="PTHR10903:SF107">
    <property type="entry name" value="GTPASE IMAP FAMILY MEMBER 4-LIKE-RELATED"/>
    <property type="match status" value="1"/>
</dbReference>
<dbReference type="InterPro" id="IPR027417">
    <property type="entry name" value="P-loop_NTPase"/>
</dbReference>
<dbReference type="InterPro" id="IPR045058">
    <property type="entry name" value="GIMA/IAN/Toc"/>
</dbReference>
<dbReference type="PROSITE" id="PS51720">
    <property type="entry name" value="G_AIG1"/>
    <property type="match status" value="1"/>
</dbReference>
<dbReference type="KEGG" id="char:116218477"/>
<evidence type="ECO:0000259" key="5">
    <source>
        <dbReference type="PROSITE" id="PS51720"/>
    </source>
</evidence>
<feature type="region of interest" description="Disordered" evidence="4">
    <location>
        <begin position="203"/>
        <end position="257"/>
    </location>
</feature>
<dbReference type="PANTHER" id="PTHR10903">
    <property type="entry name" value="GTPASE, IMAP FAMILY MEMBER-RELATED"/>
    <property type="match status" value="1"/>
</dbReference>
<dbReference type="InterPro" id="IPR006703">
    <property type="entry name" value="G_AIG1"/>
</dbReference>
<keyword evidence="3" id="KW-0342">GTP-binding</keyword>
<evidence type="ECO:0000256" key="3">
    <source>
        <dbReference type="ARBA" id="ARBA00023134"/>
    </source>
</evidence>
<comment type="similarity">
    <text evidence="1">Belongs to the TRAFAC class TrmE-Era-EngA-EngB-Septin-like GTPase superfamily. AIG1/Toc34/Toc159-like paraseptin GTPase family. IAN subfamily.</text>
</comment>
<dbReference type="Gene3D" id="3.40.50.300">
    <property type="entry name" value="P-loop containing nucleotide triphosphate hydrolases"/>
    <property type="match status" value="1"/>
</dbReference>
<keyword evidence="2" id="KW-0547">Nucleotide-binding</keyword>